<protein>
    <recommendedName>
        <fullName evidence="8">Homeobox domain-containing protein</fullName>
    </recommendedName>
</protein>
<evidence type="ECO:0000313" key="9">
    <source>
        <dbReference type="EMBL" id="KAK2160591.1"/>
    </source>
</evidence>
<dbReference type="Pfam" id="PF00046">
    <property type="entry name" value="Homeodomain"/>
    <property type="match status" value="1"/>
</dbReference>
<proteinExistence type="inferred from homology"/>
<dbReference type="InterPro" id="IPR001356">
    <property type="entry name" value="HD"/>
</dbReference>
<feature type="compositionally biased region" description="Basic and acidic residues" evidence="7">
    <location>
        <begin position="305"/>
        <end position="329"/>
    </location>
</feature>
<evidence type="ECO:0000256" key="4">
    <source>
        <dbReference type="ARBA" id="ARBA00038504"/>
    </source>
</evidence>
<dbReference type="GO" id="GO:0000981">
    <property type="term" value="F:DNA-binding transcription factor activity, RNA polymerase II-specific"/>
    <property type="evidence" value="ECO:0007669"/>
    <property type="project" value="InterPro"/>
</dbReference>
<dbReference type="InterPro" id="IPR017970">
    <property type="entry name" value="Homeobox_CS"/>
</dbReference>
<dbReference type="InterPro" id="IPR020479">
    <property type="entry name" value="HD_metazoa"/>
</dbReference>
<dbReference type="GO" id="GO:0005634">
    <property type="term" value="C:nucleus"/>
    <property type="evidence" value="ECO:0007669"/>
    <property type="project" value="UniProtKB-SubCell"/>
</dbReference>
<dbReference type="Gene3D" id="1.10.10.60">
    <property type="entry name" value="Homeodomain-like"/>
    <property type="match status" value="1"/>
</dbReference>
<dbReference type="SMART" id="SM00389">
    <property type="entry name" value="HOX"/>
    <property type="match status" value="1"/>
</dbReference>
<accession>A0AAD9JWL3</accession>
<evidence type="ECO:0000313" key="10">
    <source>
        <dbReference type="Proteomes" id="UP001209878"/>
    </source>
</evidence>
<dbReference type="PRINTS" id="PR00031">
    <property type="entry name" value="HTHREPRESSR"/>
</dbReference>
<sequence>MMFVSAYPVCSPALPVSYWAEAAAAASVNPRVFDHSGPRRQHPLHDAFSADAVKRTSSSFYISDILYPSVIPLPGTLPHSNSGSPCGDSPHSPPARQTCDSRGTTSFPVVTTAVATTPVKSSDLKFGIDRILADDKAVKDRLTDGGHDKKPLTKASLAAPTPVISYCPCSAPSSTYGMVYAPLSYSSAHGTHPLVQIQHATHPVTRSPTSPPGGYHQMARQSDFPGPYAALASETHPTQQQQPKRKRSWSRAVFSNLQRKGLEKRFEVQKYVTKPDRRQLAAMLGLTDAQVKVWFQNRRMKWRHAEDAKRKRDEEETCKRDGTDSEKENGTTLDSPESIMRVSDEQENENGDLVNGDVILQTSDSESDSEHEIMLDS</sequence>
<evidence type="ECO:0000259" key="8">
    <source>
        <dbReference type="PROSITE" id="PS50071"/>
    </source>
</evidence>
<comment type="similarity">
    <text evidence="4">Belongs to the H2.0 homeobox family.</text>
</comment>
<dbReference type="InterPro" id="IPR052497">
    <property type="entry name" value="H2.0_Homeobox_TF"/>
</dbReference>
<dbReference type="Proteomes" id="UP001209878">
    <property type="component" value="Unassembled WGS sequence"/>
</dbReference>
<dbReference type="InterPro" id="IPR009057">
    <property type="entry name" value="Homeodomain-like_sf"/>
</dbReference>
<dbReference type="PANTHER" id="PTHR46808:SF1">
    <property type="entry name" value="H2.0-LIKE HOMEOBOX PROTEIN"/>
    <property type="match status" value="1"/>
</dbReference>
<keyword evidence="3 5" id="KW-0539">Nucleus</keyword>
<keyword evidence="2 5" id="KW-0371">Homeobox</keyword>
<feature type="region of interest" description="Disordered" evidence="7">
    <location>
        <begin position="78"/>
        <end position="103"/>
    </location>
</feature>
<comment type="caution">
    <text evidence="9">The sequence shown here is derived from an EMBL/GenBank/DDBJ whole genome shotgun (WGS) entry which is preliminary data.</text>
</comment>
<gene>
    <name evidence="9" type="ORF">NP493_1638g00008</name>
</gene>
<dbReference type="AlphaFoldDB" id="A0AAD9JWL3"/>
<evidence type="ECO:0000256" key="2">
    <source>
        <dbReference type="ARBA" id="ARBA00023155"/>
    </source>
</evidence>
<feature type="compositionally biased region" description="Basic and acidic residues" evidence="7">
    <location>
        <begin position="368"/>
        <end position="377"/>
    </location>
</feature>
<dbReference type="PROSITE" id="PS00027">
    <property type="entry name" value="HOMEOBOX_1"/>
    <property type="match status" value="1"/>
</dbReference>
<feature type="DNA-binding region" description="Homeobox" evidence="5">
    <location>
        <begin position="247"/>
        <end position="306"/>
    </location>
</feature>
<dbReference type="PRINTS" id="PR00024">
    <property type="entry name" value="HOMEOBOX"/>
</dbReference>
<dbReference type="InterPro" id="IPR000047">
    <property type="entry name" value="HTH_motif"/>
</dbReference>
<feature type="domain" description="Homeobox" evidence="8">
    <location>
        <begin position="245"/>
        <end position="305"/>
    </location>
</feature>
<evidence type="ECO:0000256" key="7">
    <source>
        <dbReference type="SAM" id="MobiDB-lite"/>
    </source>
</evidence>
<comment type="subcellular location">
    <subcellularLocation>
        <location evidence="5 6">Nucleus</location>
    </subcellularLocation>
</comment>
<organism evidence="9 10">
    <name type="scientific">Ridgeia piscesae</name>
    <name type="common">Tubeworm</name>
    <dbReference type="NCBI Taxonomy" id="27915"/>
    <lineage>
        <taxon>Eukaryota</taxon>
        <taxon>Metazoa</taxon>
        <taxon>Spiralia</taxon>
        <taxon>Lophotrochozoa</taxon>
        <taxon>Annelida</taxon>
        <taxon>Polychaeta</taxon>
        <taxon>Sedentaria</taxon>
        <taxon>Canalipalpata</taxon>
        <taxon>Sabellida</taxon>
        <taxon>Siboglinidae</taxon>
        <taxon>Ridgeia</taxon>
    </lineage>
</organism>
<evidence type="ECO:0000256" key="1">
    <source>
        <dbReference type="ARBA" id="ARBA00023125"/>
    </source>
</evidence>
<dbReference type="EMBL" id="JAODUO010001636">
    <property type="protein sequence ID" value="KAK2160591.1"/>
    <property type="molecule type" value="Genomic_DNA"/>
</dbReference>
<evidence type="ECO:0000256" key="5">
    <source>
        <dbReference type="PROSITE-ProRule" id="PRU00108"/>
    </source>
</evidence>
<dbReference type="PANTHER" id="PTHR46808">
    <property type="entry name" value="H2.0-LIKE HOMEOBOX PROTEIN"/>
    <property type="match status" value="1"/>
</dbReference>
<feature type="region of interest" description="Disordered" evidence="7">
    <location>
        <begin position="203"/>
        <end position="250"/>
    </location>
</feature>
<reference evidence="9" key="1">
    <citation type="journal article" date="2023" name="Mol. Biol. Evol.">
        <title>Third-Generation Sequencing Reveals the Adaptive Role of the Epigenome in Three Deep-Sea Polychaetes.</title>
        <authorList>
            <person name="Perez M."/>
            <person name="Aroh O."/>
            <person name="Sun Y."/>
            <person name="Lan Y."/>
            <person name="Juniper S.K."/>
            <person name="Young C.R."/>
            <person name="Angers B."/>
            <person name="Qian P.Y."/>
        </authorList>
    </citation>
    <scope>NUCLEOTIDE SEQUENCE</scope>
    <source>
        <strain evidence="9">R07B-5</strain>
    </source>
</reference>
<keyword evidence="10" id="KW-1185">Reference proteome</keyword>
<dbReference type="PROSITE" id="PS50071">
    <property type="entry name" value="HOMEOBOX_2"/>
    <property type="match status" value="1"/>
</dbReference>
<dbReference type="GO" id="GO:0043565">
    <property type="term" value="F:sequence-specific DNA binding"/>
    <property type="evidence" value="ECO:0007669"/>
    <property type="project" value="TreeGrafter"/>
</dbReference>
<dbReference type="CDD" id="cd00086">
    <property type="entry name" value="homeodomain"/>
    <property type="match status" value="1"/>
</dbReference>
<evidence type="ECO:0000256" key="6">
    <source>
        <dbReference type="RuleBase" id="RU000682"/>
    </source>
</evidence>
<feature type="region of interest" description="Disordered" evidence="7">
    <location>
        <begin position="305"/>
        <end position="377"/>
    </location>
</feature>
<evidence type="ECO:0000256" key="3">
    <source>
        <dbReference type="ARBA" id="ARBA00023242"/>
    </source>
</evidence>
<keyword evidence="1 5" id="KW-0238">DNA-binding</keyword>
<dbReference type="SUPFAM" id="SSF46689">
    <property type="entry name" value="Homeodomain-like"/>
    <property type="match status" value="1"/>
</dbReference>
<name>A0AAD9JWL3_RIDPI</name>